<protein>
    <submittedName>
        <fullName evidence="2">Uncharacterized protein</fullName>
    </submittedName>
</protein>
<keyword evidence="1" id="KW-1133">Transmembrane helix</keyword>
<proteinExistence type="predicted"/>
<evidence type="ECO:0000313" key="3">
    <source>
        <dbReference type="Proteomes" id="UP001172055"/>
    </source>
</evidence>
<accession>A0ABT8N579</accession>
<feature type="transmembrane region" description="Helical" evidence="1">
    <location>
        <begin position="44"/>
        <end position="65"/>
    </location>
</feature>
<dbReference type="EMBL" id="JAUJWV010000003">
    <property type="protein sequence ID" value="MDN7243045.1"/>
    <property type="molecule type" value="Genomic_DNA"/>
</dbReference>
<dbReference type="RefSeq" id="WP_301724601.1">
    <property type="nucleotide sequence ID" value="NZ_JAUJWV010000003.1"/>
</dbReference>
<reference evidence="2 3" key="1">
    <citation type="submission" date="2023-06" db="EMBL/GenBank/DDBJ databases">
        <title>Novel species in genus Planococcus.</title>
        <authorList>
            <person name="Ning S."/>
        </authorList>
    </citation>
    <scope>NUCLEOTIDE SEQUENCE [LARGE SCALE GENOMIC DNA]</scope>
    <source>
        <strain evidence="2 3">N028</strain>
    </source>
</reference>
<evidence type="ECO:0000256" key="1">
    <source>
        <dbReference type="SAM" id="Phobius"/>
    </source>
</evidence>
<dbReference type="Proteomes" id="UP001172055">
    <property type="component" value="Unassembled WGS sequence"/>
</dbReference>
<keyword evidence="1" id="KW-0472">Membrane</keyword>
<keyword evidence="1" id="KW-0812">Transmembrane</keyword>
<feature type="transmembrane region" description="Helical" evidence="1">
    <location>
        <begin position="7"/>
        <end position="24"/>
    </location>
</feature>
<gene>
    <name evidence="2" type="ORF">QWY14_14670</name>
</gene>
<organism evidence="2 3">
    <name type="scientific">Planococcus shixiaomingii</name>
    <dbReference type="NCBI Taxonomy" id="3058393"/>
    <lineage>
        <taxon>Bacteria</taxon>
        <taxon>Bacillati</taxon>
        <taxon>Bacillota</taxon>
        <taxon>Bacilli</taxon>
        <taxon>Bacillales</taxon>
        <taxon>Caryophanaceae</taxon>
        <taxon>Planococcus</taxon>
    </lineage>
</organism>
<comment type="caution">
    <text evidence="2">The sequence shown here is derived from an EMBL/GenBank/DDBJ whole genome shotgun (WGS) entry which is preliminary data.</text>
</comment>
<sequence length="75" mass="8205">MNIQRIGIAALSFSATTGLLYLIGHIWTVSSLMFHYEYQDEANGFSLTCGSFLPVLIGLGASFITEKSFGQARNK</sequence>
<name>A0ABT8N579_9BACL</name>
<keyword evidence="3" id="KW-1185">Reference proteome</keyword>
<evidence type="ECO:0000313" key="2">
    <source>
        <dbReference type="EMBL" id="MDN7243045.1"/>
    </source>
</evidence>